<comment type="caution">
    <text evidence="1">The sequence shown here is derived from an EMBL/GenBank/DDBJ whole genome shotgun (WGS) entry which is preliminary data.</text>
</comment>
<dbReference type="RefSeq" id="XP_068357112.1">
    <property type="nucleotide sequence ID" value="XM_068506296.1"/>
</dbReference>
<dbReference type="AlphaFoldDB" id="A0A1J4JZR3"/>
<dbReference type="EMBL" id="MLAK01000810">
    <property type="protein sequence ID" value="OHT03976.1"/>
    <property type="molecule type" value="Genomic_DNA"/>
</dbReference>
<name>A0A1J4JZR3_9EUKA</name>
<dbReference type="VEuPathDB" id="TrichDB:TRFO_28634"/>
<evidence type="ECO:0008006" key="3">
    <source>
        <dbReference type="Google" id="ProtNLM"/>
    </source>
</evidence>
<gene>
    <name evidence="1" type="ORF">TRFO_28634</name>
</gene>
<proteinExistence type="predicted"/>
<dbReference type="Pfam" id="PF14388">
    <property type="entry name" value="DUF4419"/>
    <property type="match status" value="1"/>
</dbReference>
<sequence>MNPETITLELEYLTPPRGPLPITKTEEINEMYPGFICSSNNNDLVCFGDHPVLQGFVEAYIEHRPITISPDIIWLLIIQGFSYHIEFNAEQLRSKFVNFEGKKKLTVSQVLFDFREKDKWEKIFPLFVDQIQNYTGYNLINTLTPNFTTTTKTSLAVGQVSIMAAMKHYFKYELEVYGCGLPSVTIEGSKEDWIKIKEKLSFLEQFDLEWWISQLHPIIQEIINAKDGKINKEFWLHMIKYKDGDGYYNPSQIDGWFVSFFPYNKHGDRMSLKRIFADDPMPKEMLQTPFVLKFYIGDIFSQVYDCTMHAGFIGLKQDPETFNLKPEIGWVIEQDTNKKQSSIKNLIPEIEKLLIELNDNNQDLLSNQRKGFPPLCQTASQAKSKKILNRFSRNPNIAQVSINRRKRSTLIVQRIIRIHQYKHKKT</sequence>
<dbReference type="PANTHER" id="PTHR31252">
    <property type="entry name" value="DUF4419 DOMAIN-CONTAINING PROTEIN"/>
    <property type="match status" value="1"/>
</dbReference>
<evidence type="ECO:0000313" key="1">
    <source>
        <dbReference type="EMBL" id="OHT03976.1"/>
    </source>
</evidence>
<dbReference type="InterPro" id="IPR025533">
    <property type="entry name" value="DUF4419"/>
</dbReference>
<dbReference type="OrthoDB" id="9978173at2759"/>
<dbReference type="Proteomes" id="UP000179807">
    <property type="component" value="Unassembled WGS sequence"/>
</dbReference>
<dbReference type="GeneID" id="94841000"/>
<keyword evidence="2" id="KW-1185">Reference proteome</keyword>
<protein>
    <recommendedName>
        <fullName evidence="3">DUF4419 domain-containing protein</fullName>
    </recommendedName>
</protein>
<reference evidence="1" key="1">
    <citation type="submission" date="2016-10" db="EMBL/GenBank/DDBJ databases">
        <authorList>
            <person name="Benchimol M."/>
            <person name="Almeida L.G."/>
            <person name="Vasconcelos A.T."/>
            <person name="Perreira-Neves A."/>
            <person name="Rosa I.A."/>
            <person name="Tasca T."/>
            <person name="Bogo M.R."/>
            <person name="de Souza W."/>
        </authorList>
    </citation>
    <scope>NUCLEOTIDE SEQUENCE [LARGE SCALE GENOMIC DNA]</scope>
    <source>
        <strain evidence="1">K</strain>
    </source>
</reference>
<organism evidence="1 2">
    <name type="scientific">Tritrichomonas foetus</name>
    <dbReference type="NCBI Taxonomy" id="1144522"/>
    <lineage>
        <taxon>Eukaryota</taxon>
        <taxon>Metamonada</taxon>
        <taxon>Parabasalia</taxon>
        <taxon>Tritrichomonadida</taxon>
        <taxon>Tritrichomonadidae</taxon>
        <taxon>Tritrichomonas</taxon>
    </lineage>
</organism>
<evidence type="ECO:0000313" key="2">
    <source>
        <dbReference type="Proteomes" id="UP000179807"/>
    </source>
</evidence>
<dbReference type="PANTHER" id="PTHR31252:SF11">
    <property type="entry name" value="DUF4419 DOMAIN-CONTAINING PROTEIN"/>
    <property type="match status" value="1"/>
</dbReference>
<accession>A0A1J4JZR3</accession>